<protein>
    <submittedName>
        <fullName evidence="3">Ethanolamine utilization protein EutN/carboxysome</fullName>
    </submittedName>
</protein>
<keyword evidence="4" id="KW-1185">Reference proteome</keyword>
<dbReference type="PROSITE" id="PS51932">
    <property type="entry name" value="BMV"/>
    <property type="match status" value="1"/>
</dbReference>
<sequence length="102" mass="10634">MRIGEVIGKVTLSRCHPSLNGSSWKVVVPLDLPALIGEEGGRGEPLIIFDELGSGEGSIVAISESAEASAPFYPDKKPIDGYCAALLDVVDIKNVSGLKPGD</sequence>
<dbReference type="InterPro" id="IPR036677">
    <property type="entry name" value="EutN_CcmL_sf"/>
</dbReference>
<dbReference type="InterPro" id="IPR004992">
    <property type="entry name" value="EutN_CcmL"/>
</dbReference>
<dbReference type="OrthoDB" id="281843at2"/>
<evidence type="ECO:0000256" key="2">
    <source>
        <dbReference type="ARBA" id="ARBA00024446"/>
    </source>
</evidence>
<dbReference type="PANTHER" id="PTHR36539:SF1">
    <property type="entry name" value="BACTERIAL MICROCOMPARTMENT SHELL VERTEX PROTEIN EUTN"/>
    <property type="match status" value="1"/>
</dbReference>
<dbReference type="PANTHER" id="PTHR36539">
    <property type="entry name" value="ETHANOLAMINE UTILIZATION PROTEIN EUTN"/>
    <property type="match status" value="1"/>
</dbReference>
<dbReference type="AlphaFoldDB" id="A0A517QH79"/>
<evidence type="ECO:0000313" key="3">
    <source>
        <dbReference type="EMBL" id="QDT30993.1"/>
    </source>
</evidence>
<keyword evidence="2" id="KW-1283">Bacterial microcompartment</keyword>
<organism evidence="3 4">
    <name type="scientific">Thalassoglobus polymorphus</name>
    <dbReference type="NCBI Taxonomy" id="2527994"/>
    <lineage>
        <taxon>Bacteria</taxon>
        <taxon>Pseudomonadati</taxon>
        <taxon>Planctomycetota</taxon>
        <taxon>Planctomycetia</taxon>
        <taxon>Planctomycetales</taxon>
        <taxon>Planctomycetaceae</taxon>
        <taxon>Thalassoglobus</taxon>
    </lineage>
</organism>
<proteinExistence type="predicted"/>
<comment type="subcellular location">
    <subcellularLocation>
        <location evidence="1">Bacterial microcompartment</location>
    </subcellularLocation>
</comment>
<dbReference type="GO" id="GO:0031469">
    <property type="term" value="C:bacterial microcompartment"/>
    <property type="evidence" value="ECO:0007669"/>
    <property type="project" value="UniProtKB-SubCell"/>
</dbReference>
<name>A0A517QH79_9PLAN</name>
<evidence type="ECO:0000313" key="4">
    <source>
        <dbReference type="Proteomes" id="UP000315724"/>
    </source>
</evidence>
<dbReference type="RefSeq" id="WP_145195250.1">
    <property type="nucleotide sequence ID" value="NZ_CP036267.1"/>
</dbReference>
<reference evidence="3 4" key="1">
    <citation type="submission" date="2019-02" db="EMBL/GenBank/DDBJ databases">
        <title>Deep-cultivation of Planctomycetes and their phenomic and genomic characterization uncovers novel biology.</title>
        <authorList>
            <person name="Wiegand S."/>
            <person name="Jogler M."/>
            <person name="Boedeker C."/>
            <person name="Pinto D."/>
            <person name="Vollmers J."/>
            <person name="Rivas-Marin E."/>
            <person name="Kohn T."/>
            <person name="Peeters S.H."/>
            <person name="Heuer A."/>
            <person name="Rast P."/>
            <person name="Oberbeckmann S."/>
            <person name="Bunk B."/>
            <person name="Jeske O."/>
            <person name="Meyerdierks A."/>
            <person name="Storesund J.E."/>
            <person name="Kallscheuer N."/>
            <person name="Luecker S."/>
            <person name="Lage O.M."/>
            <person name="Pohl T."/>
            <person name="Merkel B.J."/>
            <person name="Hornburger P."/>
            <person name="Mueller R.-W."/>
            <person name="Bruemmer F."/>
            <person name="Labrenz M."/>
            <person name="Spormann A.M."/>
            <person name="Op den Camp H."/>
            <person name="Overmann J."/>
            <person name="Amann R."/>
            <person name="Jetten M.S.M."/>
            <person name="Mascher T."/>
            <person name="Medema M.H."/>
            <person name="Devos D.P."/>
            <person name="Kaster A.-K."/>
            <person name="Ovreas L."/>
            <person name="Rohde M."/>
            <person name="Galperin M.Y."/>
            <person name="Jogler C."/>
        </authorList>
    </citation>
    <scope>NUCLEOTIDE SEQUENCE [LARGE SCALE GENOMIC DNA]</scope>
    <source>
        <strain evidence="3 4">Mal48</strain>
    </source>
</reference>
<dbReference type="KEGG" id="tpol:Mal48_02230"/>
<dbReference type="CDD" id="cd01614">
    <property type="entry name" value="EutN_CcmL"/>
    <property type="match status" value="1"/>
</dbReference>
<gene>
    <name evidence="3" type="ORF">Mal48_02230</name>
</gene>
<dbReference type="Gene3D" id="2.40.50.220">
    <property type="entry name" value="EutN/Ccml"/>
    <property type="match status" value="1"/>
</dbReference>
<evidence type="ECO:0000256" key="1">
    <source>
        <dbReference type="ARBA" id="ARBA00024322"/>
    </source>
</evidence>
<dbReference type="Pfam" id="PF03319">
    <property type="entry name" value="EutN_CcmL"/>
    <property type="match status" value="1"/>
</dbReference>
<dbReference type="SUPFAM" id="SSF159133">
    <property type="entry name" value="EutN/CcmL-like"/>
    <property type="match status" value="1"/>
</dbReference>
<dbReference type="EMBL" id="CP036267">
    <property type="protein sequence ID" value="QDT30993.1"/>
    <property type="molecule type" value="Genomic_DNA"/>
</dbReference>
<dbReference type="Proteomes" id="UP000315724">
    <property type="component" value="Chromosome"/>
</dbReference>
<accession>A0A517QH79</accession>